<keyword evidence="2" id="KW-1133">Transmembrane helix</keyword>
<protein>
    <recommendedName>
        <fullName evidence="3">Fibronectin type-III domain-containing protein</fullName>
    </recommendedName>
</protein>
<keyword evidence="2" id="KW-0812">Transmembrane</keyword>
<dbReference type="Gene3D" id="2.60.40.10">
    <property type="entry name" value="Immunoglobulins"/>
    <property type="match status" value="1"/>
</dbReference>
<dbReference type="EMBL" id="LFZO01000298">
    <property type="protein sequence ID" value="KXT09904.1"/>
    <property type="molecule type" value="Genomic_DNA"/>
</dbReference>
<name>A0A139I5D8_9PEZI</name>
<evidence type="ECO:0000256" key="1">
    <source>
        <dbReference type="SAM" id="MobiDB-lite"/>
    </source>
</evidence>
<dbReference type="PROSITE" id="PS50853">
    <property type="entry name" value="FN3"/>
    <property type="match status" value="1"/>
</dbReference>
<feature type="compositionally biased region" description="Basic and acidic residues" evidence="1">
    <location>
        <begin position="747"/>
        <end position="756"/>
    </location>
</feature>
<feature type="compositionally biased region" description="Polar residues" evidence="1">
    <location>
        <begin position="1233"/>
        <end position="1262"/>
    </location>
</feature>
<dbReference type="PANTHER" id="PTHR23159:SF31">
    <property type="entry name" value="CENTROSOME-ASSOCIATED PROTEIN CEP250 ISOFORM X1"/>
    <property type="match status" value="1"/>
</dbReference>
<sequence>MPEPFFQFSGGVSLPPKRMPIPPNELCPGAIPLAVGGPLQQSHHLWHPASPRTPPCDDYELSDEHSGPYFQPQPVRARQFSDAGLFMHDQPQSTSRSPASTESSTKYPQWLCSTGSCTPCESGTSSTFIPNANSNMVAIPLGVCGLLPAEVPDITELQDLAVAFQSITIEDFVHGSAFSREELYLEAYWTWIHDLFKGMFAAILHAPYFLSVLVESVFVARSNAAAAATRTTMARQQPSKAHLFAFAESLSHDGRLPLPDGVWLSRAVSMAQTFAIPLAFYFKPVIVFIAMSWLFYRAYQVLNKPLEELAGLLGFDIPSCPIIDLAAIKADGAIVHWSLAEKQKHKSTHKFEIHLNGNLIDTLSIHESAATITGLQPGCFYVVRVSLVNNMEFSSKSAPIRFRTKQAATGDFFVAAADGHDTDHDGTHEPVPVPVPRVRAYRGLKDITSPPPDAVPMTREGSTGLGPKRSLTGRRASPSALDLERVNATTDESEAAEGAETIAQLTEKLEAIRRETEETEKQAKEEEEEEAQQKEELIKERDELKAEAMEKERVSRNLKKELKTLEGQNTNAQNERTKHERLLSQKKQEREKLKENMVQWAEQAEELKEKLRRVRQEKENCITIAEGEKEALRTQQADEMAAIKALDDEVKEKSTEIKKLERSMKNSSPSGAEPEPNLVQQLQHDAEEKREWEMHFKSLQQQYSLAAQNLDKTRRIHAEQQAYLESLRARRRQEESQHFASPPTTERSLRRGDSQRSRRAQSGHSSSDSPRMSGFTLTSAPFASGVTSTAPMFPGNQHINFYNGMTINRPTDELAMSAEDREALTAGAPMSPSAAAELLPTDLFGDGDFIKPLPGLGALPGMPNLAAPAARLDESSGPVPASPASGDSSSRSASVFASPQVSQPNLPIGSPEAALVETDGRSIRSVRSNRATSGGAAGSRFSGMFGIQRRAKTTSADEGPALSKANSMPRQDGGIPGLDSASRKRNSSISGSMLGGTLGEAFDPPPPMPPASRLSRFNPFSSRAPAQSTGAWPTSFGAFGRRPGSPRPGSTHSNELPRPSFDSTRWGADAWPSADAASGARSSPLAFGAGWNAPSSQQSRMFGSRHPSRRPSAQHGVSGPPDDIMEDEGSESDSDSSSRAAKLGPIGTRPPPGSRKAEKLPAIDAPKLNPAAKDFKSFFSGMSLTKSKTRDKDNASLVASSASGTPNLLQQEDHEDLSPPNSRKSKDTRDTRSMTTTESSIAESGRNSQEYLARTPSYTNSDAAAPSPLLSGTSAGKESFMQKLSRKSSSSKFTLPTFKREKSRLDTNVAPTSVPAEEDEHENEGSLSASVSSEKFGPGRESREHARGSGRNWSNVLKLGMGKKGNETPSLSGMSMTSAGADTTDDEAGHGGGRDE</sequence>
<reference evidence="4 5" key="1">
    <citation type="submission" date="2015-07" db="EMBL/GenBank/DDBJ databases">
        <title>Comparative genomics of the Sigatoka disease complex on banana suggests a link between parallel evolutionary changes in Pseudocercospora fijiensis and Pseudocercospora eumusae and increased virulence on the banana host.</title>
        <authorList>
            <person name="Chang T.-C."/>
            <person name="Salvucci A."/>
            <person name="Crous P.W."/>
            <person name="Stergiopoulos I."/>
        </authorList>
    </citation>
    <scope>NUCLEOTIDE SEQUENCE [LARGE SCALE GENOMIC DNA]</scope>
    <source>
        <strain evidence="4 5">CBS 116634</strain>
    </source>
</reference>
<feature type="domain" description="Fibronectin type-III" evidence="3">
    <location>
        <begin position="317"/>
        <end position="407"/>
    </location>
</feature>
<evidence type="ECO:0000313" key="4">
    <source>
        <dbReference type="EMBL" id="KXT09904.1"/>
    </source>
</evidence>
<feature type="region of interest" description="Disordered" evidence="1">
    <location>
        <begin position="647"/>
        <end position="687"/>
    </location>
</feature>
<feature type="region of interest" description="Disordered" evidence="1">
    <location>
        <begin position="728"/>
        <end position="776"/>
    </location>
</feature>
<feature type="compositionally biased region" description="Acidic residues" evidence="1">
    <location>
        <begin position="1123"/>
        <end position="1134"/>
    </location>
</feature>
<evidence type="ECO:0000256" key="2">
    <source>
        <dbReference type="SAM" id="Phobius"/>
    </source>
</evidence>
<dbReference type="SUPFAM" id="SSF49265">
    <property type="entry name" value="Fibronectin type III"/>
    <property type="match status" value="1"/>
</dbReference>
<dbReference type="Proteomes" id="UP000073492">
    <property type="component" value="Unassembled WGS sequence"/>
</dbReference>
<proteinExistence type="predicted"/>
<feature type="compositionally biased region" description="Basic and acidic residues" evidence="1">
    <location>
        <begin position="1387"/>
        <end position="1396"/>
    </location>
</feature>
<dbReference type="InterPro" id="IPR036116">
    <property type="entry name" value="FN3_sf"/>
</dbReference>
<feature type="compositionally biased region" description="Polar residues" evidence="1">
    <location>
        <begin position="760"/>
        <end position="776"/>
    </location>
</feature>
<feature type="compositionally biased region" description="Basic and acidic residues" evidence="1">
    <location>
        <begin position="1337"/>
        <end position="1347"/>
    </location>
</feature>
<comment type="caution">
    <text evidence="4">The sequence shown here is derived from an EMBL/GenBank/DDBJ whole genome shotgun (WGS) entry which is preliminary data.</text>
</comment>
<evidence type="ECO:0000259" key="3">
    <source>
        <dbReference type="PROSITE" id="PS50853"/>
    </source>
</evidence>
<feature type="compositionally biased region" description="Polar residues" evidence="1">
    <location>
        <begin position="1367"/>
        <end position="1381"/>
    </location>
</feature>
<dbReference type="CDD" id="cd00063">
    <property type="entry name" value="FN3"/>
    <property type="match status" value="1"/>
</dbReference>
<organism evidence="4 5">
    <name type="scientific">Pseudocercospora musae</name>
    <dbReference type="NCBI Taxonomy" id="113226"/>
    <lineage>
        <taxon>Eukaryota</taxon>
        <taxon>Fungi</taxon>
        <taxon>Dikarya</taxon>
        <taxon>Ascomycota</taxon>
        <taxon>Pezizomycotina</taxon>
        <taxon>Dothideomycetes</taxon>
        <taxon>Dothideomycetidae</taxon>
        <taxon>Mycosphaerellales</taxon>
        <taxon>Mycosphaerellaceae</taxon>
        <taxon>Pseudocercospora</taxon>
    </lineage>
</organism>
<keyword evidence="2" id="KW-0472">Membrane</keyword>
<feature type="compositionally biased region" description="Basic and acidic residues" evidence="1">
    <location>
        <begin position="647"/>
        <end position="664"/>
    </location>
</feature>
<feature type="transmembrane region" description="Helical" evidence="2">
    <location>
        <begin position="274"/>
        <end position="296"/>
    </location>
</feature>
<feature type="compositionally biased region" description="Polar residues" evidence="1">
    <location>
        <begin position="1018"/>
        <end position="1032"/>
    </location>
</feature>
<gene>
    <name evidence="4" type="ORF">AC579_9490</name>
</gene>
<feature type="compositionally biased region" description="Polar residues" evidence="1">
    <location>
        <begin position="1197"/>
        <end position="1210"/>
    </location>
</feature>
<feature type="region of interest" description="Disordered" evidence="1">
    <location>
        <begin position="516"/>
        <end position="535"/>
    </location>
</feature>
<keyword evidence="5" id="KW-1185">Reference proteome</keyword>
<feature type="compositionally biased region" description="Basic and acidic residues" evidence="1">
    <location>
        <begin position="575"/>
        <end position="590"/>
    </location>
</feature>
<dbReference type="OrthoDB" id="5572782at2759"/>
<evidence type="ECO:0000313" key="5">
    <source>
        <dbReference type="Proteomes" id="UP000073492"/>
    </source>
</evidence>
<feature type="region of interest" description="Disordered" evidence="1">
    <location>
        <begin position="871"/>
        <end position="1396"/>
    </location>
</feature>
<feature type="compositionally biased region" description="Basic and acidic residues" evidence="1">
    <location>
        <begin position="545"/>
        <end position="564"/>
    </location>
</feature>
<feature type="region of interest" description="Disordered" evidence="1">
    <location>
        <begin position="545"/>
        <end position="590"/>
    </location>
</feature>
<accession>A0A139I5D8</accession>
<dbReference type="Pfam" id="PF00041">
    <property type="entry name" value="fn3"/>
    <property type="match status" value="1"/>
</dbReference>
<feature type="region of interest" description="Disordered" evidence="1">
    <location>
        <begin position="445"/>
        <end position="501"/>
    </location>
</feature>
<feature type="compositionally biased region" description="Low complexity" evidence="1">
    <location>
        <begin position="871"/>
        <end position="899"/>
    </location>
</feature>
<dbReference type="InterPro" id="IPR003961">
    <property type="entry name" value="FN3_dom"/>
</dbReference>
<dbReference type="STRING" id="113226.A0A139I5D8"/>
<dbReference type="PANTHER" id="PTHR23159">
    <property type="entry name" value="CENTROSOMAL PROTEIN 2"/>
    <property type="match status" value="1"/>
</dbReference>
<dbReference type="InterPro" id="IPR013783">
    <property type="entry name" value="Ig-like_fold"/>
</dbReference>